<accession>A0ABQ6LVV9</accession>
<sequence>MWEGNHTVTADQVEWVPSTIAIPGNIHRRYPDGSEVILEFTNAGVIKVRIDDGRWEQIDELVIPEQRNHRAAPERIRKLREAMDGNWMEEDKILGAFREYLGEVDFSKEIALNGLYTVLDNEGFAYAGYDTTLYKVGDDGEASADAKIKIERKLDLRKAVPPELADSVTRFLGVNLTYDGYIVVALPGLIAVLSRDFEQVYTAPITGEAVDNGIAIDPEGGIYVVTDKYMRKMVWTGSSLSMDPADGAWKEPYAYKKDKPGLWLSRGSGATPTLMGYGEDADRLVLIPDAGDPVKLLAYWRDKIPDDAKQLPGRDSKRLAGEIAVGFPVDTTIEWSFQVYGSGVMALASDFPDPITTDGDRSLLTTLVTMGYTRKAPRGAENFSWDAQSNTLKRDWLYDDRTVTWTMTPVSTANNATYLNTLQGGEWIIVGVDWDTGEKVAEIKLPPSYIFNALGGFHMPMPDGDIFVSGMFGPVRIKAKK</sequence>
<protein>
    <submittedName>
        <fullName evidence="1">Uncharacterized protein</fullName>
    </submittedName>
</protein>
<reference evidence="1 2" key="1">
    <citation type="submission" date="2023-04" db="EMBL/GenBank/DDBJ databases">
        <title>Marinobulbifer ophiurae gen. nov., sp. Nov., isolate from tissue of brittle star Ophioplocus japonicus.</title>
        <authorList>
            <person name="Kawano K."/>
            <person name="Sawayama S."/>
            <person name="Nakagawa S."/>
        </authorList>
    </citation>
    <scope>NUCLEOTIDE SEQUENCE [LARGE SCALE GENOMIC DNA]</scope>
    <source>
        <strain evidence="1 2">NKW57</strain>
    </source>
</reference>
<proteinExistence type="predicted"/>
<dbReference type="Proteomes" id="UP001224392">
    <property type="component" value="Unassembled WGS sequence"/>
</dbReference>
<keyword evidence="2" id="KW-1185">Reference proteome</keyword>
<evidence type="ECO:0000313" key="2">
    <source>
        <dbReference type="Proteomes" id="UP001224392"/>
    </source>
</evidence>
<evidence type="ECO:0000313" key="1">
    <source>
        <dbReference type="EMBL" id="GMG86229.1"/>
    </source>
</evidence>
<name>A0ABQ6LVV9_9GAMM</name>
<organism evidence="1 2">
    <name type="scientific">Biformimicrobium ophioploci</name>
    <dbReference type="NCBI Taxonomy" id="3036711"/>
    <lineage>
        <taxon>Bacteria</taxon>
        <taxon>Pseudomonadati</taxon>
        <taxon>Pseudomonadota</taxon>
        <taxon>Gammaproteobacteria</taxon>
        <taxon>Cellvibrionales</taxon>
        <taxon>Microbulbiferaceae</taxon>
        <taxon>Biformimicrobium</taxon>
    </lineage>
</organism>
<gene>
    <name evidence="1" type="ORF">MNKW57_05500</name>
</gene>
<dbReference type="EMBL" id="BSYJ01000001">
    <property type="protein sequence ID" value="GMG86229.1"/>
    <property type="molecule type" value="Genomic_DNA"/>
</dbReference>
<comment type="caution">
    <text evidence="1">The sequence shown here is derived from an EMBL/GenBank/DDBJ whole genome shotgun (WGS) entry which is preliminary data.</text>
</comment>